<keyword evidence="1" id="KW-0732">Signal</keyword>
<dbReference type="SUPFAM" id="SSF55797">
    <property type="entry name" value="PR-1-like"/>
    <property type="match status" value="1"/>
</dbReference>
<feature type="chain" id="PRO_5045162363" description="SCP domain-containing protein" evidence="1">
    <location>
        <begin position="20"/>
        <end position="126"/>
    </location>
</feature>
<reference evidence="3 4" key="1">
    <citation type="submission" date="2024-01" db="EMBL/GenBank/DDBJ databases">
        <title>A draft genome for the cacao thread blight pathogen Marasmiellus scandens.</title>
        <authorList>
            <person name="Baruah I.K."/>
            <person name="Leung J."/>
            <person name="Bukari Y."/>
            <person name="Amoako-Attah I."/>
            <person name="Meinhardt L.W."/>
            <person name="Bailey B.A."/>
            <person name="Cohen S.P."/>
        </authorList>
    </citation>
    <scope>NUCLEOTIDE SEQUENCE [LARGE SCALE GENOMIC DNA]</scope>
    <source>
        <strain evidence="3 4">GH-19</strain>
    </source>
</reference>
<feature type="signal peptide" evidence="1">
    <location>
        <begin position="1"/>
        <end position="19"/>
    </location>
</feature>
<evidence type="ECO:0000256" key="1">
    <source>
        <dbReference type="SAM" id="SignalP"/>
    </source>
</evidence>
<proteinExistence type="predicted"/>
<evidence type="ECO:0000259" key="2">
    <source>
        <dbReference type="SMART" id="SM00198"/>
    </source>
</evidence>
<dbReference type="InterPro" id="IPR014044">
    <property type="entry name" value="CAP_dom"/>
</dbReference>
<gene>
    <name evidence="3" type="ORF">VKT23_007866</name>
</gene>
<comment type="caution">
    <text evidence="3">The sequence shown here is derived from an EMBL/GenBank/DDBJ whole genome shotgun (WGS) entry which is preliminary data.</text>
</comment>
<dbReference type="InterPro" id="IPR035940">
    <property type="entry name" value="CAP_sf"/>
</dbReference>
<keyword evidence="4" id="KW-1185">Reference proteome</keyword>
<sequence length="126" mass="13464">MKFTFQFAILALFSASAFALPSQLESRQDIKSQALSLHNDARAKYGAAPLTWNDQIAGQVRDYANNGDKGVGENLGAGTGDYSIADAVNGWMAESSKYDYNHPGFSAATGHFTQASCMITENISGC</sequence>
<protein>
    <recommendedName>
        <fullName evidence="2">SCP domain-containing protein</fullName>
    </recommendedName>
</protein>
<feature type="domain" description="SCP" evidence="2">
    <location>
        <begin position="29"/>
        <end position="125"/>
    </location>
</feature>
<name>A0ABR1JKT8_9AGAR</name>
<dbReference type="Proteomes" id="UP001498398">
    <property type="component" value="Unassembled WGS sequence"/>
</dbReference>
<dbReference type="Gene3D" id="3.40.33.10">
    <property type="entry name" value="CAP"/>
    <property type="match status" value="1"/>
</dbReference>
<organism evidence="3 4">
    <name type="scientific">Marasmiellus scandens</name>
    <dbReference type="NCBI Taxonomy" id="2682957"/>
    <lineage>
        <taxon>Eukaryota</taxon>
        <taxon>Fungi</taxon>
        <taxon>Dikarya</taxon>
        <taxon>Basidiomycota</taxon>
        <taxon>Agaricomycotina</taxon>
        <taxon>Agaricomycetes</taxon>
        <taxon>Agaricomycetidae</taxon>
        <taxon>Agaricales</taxon>
        <taxon>Marasmiineae</taxon>
        <taxon>Omphalotaceae</taxon>
        <taxon>Marasmiellus</taxon>
    </lineage>
</organism>
<accession>A0ABR1JKT8</accession>
<dbReference type="InterPro" id="IPR001283">
    <property type="entry name" value="CRISP-related"/>
</dbReference>
<evidence type="ECO:0000313" key="4">
    <source>
        <dbReference type="Proteomes" id="UP001498398"/>
    </source>
</evidence>
<evidence type="ECO:0000313" key="3">
    <source>
        <dbReference type="EMBL" id="KAK7462265.1"/>
    </source>
</evidence>
<dbReference type="Pfam" id="PF00188">
    <property type="entry name" value="CAP"/>
    <property type="match status" value="1"/>
</dbReference>
<dbReference type="EMBL" id="JBANRG010000011">
    <property type="protein sequence ID" value="KAK7462265.1"/>
    <property type="molecule type" value="Genomic_DNA"/>
</dbReference>
<dbReference type="PANTHER" id="PTHR10334">
    <property type="entry name" value="CYSTEINE-RICH SECRETORY PROTEIN-RELATED"/>
    <property type="match status" value="1"/>
</dbReference>
<dbReference type="SMART" id="SM00198">
    <property type="entry name" value="SCP"/>
    <property type="match status" value="1"/>
</dbReference>